<feature type="modified residue" description="4-aspartylphosphate" evidence="5">
    <location>
        <position position="81"/>
    </location>
</feature>
<name>A0ABW7Z682_9ACTN</name>
<keyword evidence="9" id="KW-1185">Reference proteome</keyword>
<dbReference type="Pfam" id="PF00196">
    <property type="entry name" value="GerE"/>
    <property type="match status" value="1"/>
</dbReference>
<dbReference type="SMART" id="SM00448">
    <property type="entry name" value="REC"/>
    <property type="match status" value="1"/>
</dbReference>
<evidence type="ECO:0000256" key="1">
    <source>
        <dbReference type="ARBA" id="ARBA00022553"/>
    </source>
</evidence>
<evidence type="ECO:0000256" key="5">
    <source>
        <dbReference type="PROSITE-ProRule" id="PRU00169"/>
    </source>
</evidence>
<comment type="caution">
    <text evidence="8">The sequence shown here is derived from an EMBL/GenBank/DDBJ whole genome shotgun (WGS) entry which is preliminary data.</text>
</comment>
<keyword evidence="4" id="KW-0804">Transcription</keyword>
<dbReference type="InterPro" id="IPR016032">
    <property type="entry name" value="Sig_transdc_resp-reg_C-effctor"/>
</dbReference>
<protein>
    <submittedName>
        <fullName evidence="8">Response regulator</fullName>
    </submittedName>
</protein>
<dbReference type="InterPro" id="IPR000792">
    <property type="entry name" value="Tscrpt_reg_LuxR_C"/>
</dbReference>
<keyword evidence="3" id="KW-0238">DNA-binding</keyword>
<accession>A0ABW7Z682</accession>
<dbReference type="PRINTS" id="PR00038">
    <property type="entry name" value="HTHLUXR"/>
</dbReference>
<proteinExistence type="predicted"/>
<dbReference type="Proteomes" id="UP001612741">
    <property type="component" value="Unassembled WGS sequence"/>
</dbReference>
<dbReference type="PROSITE" id="PS50043">
    <property type="entry name" value="HTH_LUXR_2"/>
    <property type="match status" value="1"/>
</dbReference>
<feature type="domain" description="HTH luxR-type" evidence="6">
    <location>
        <begin position="176"/>
        <end position="241"/>
    </location>
</feature>
<organism evidence="8 9">
    <name type="scientific">Nonomuraea typhae</name>
    <dbReference type="NCBI Taxonomy" id="2603600"/>
    <lineage>
        <taxon>Bacteria</taxon>
        <taxon>Bacillati</taxon>
        <taxon>Actinomycetota</taxon>
        <taxon>Actinomycetes</taxon>
        <taxon>Streptosporangiales</taxon>
        <taxon>Streptosporangiaceae</taxon>
        <taxon>Nonomuraea</taxon>
    </lineage>
</organism>
<gene>
    <name evidence="8" type="ORF">ACIBG2_40340</name>
</gene>
<keyword evidence="1 5" id="KW-0597">Phosphoprotein</keyword>
<dbReference type="PANTHER" id="PTHR43214">
    <property type="entry name" value="TWO-COMPONENT RESPONSE REGULATOR"/>
    <property type="match status" value="1"/>
</dbReference>
<sequence>MTGEKGPLAMTGKEEPLAMTGEEGPRAMIRVLLADDEDLMRAGLRMMLETQPDLTVVGEAAGGAEAVRLARAVAPDVVLMDVRMPGVDGVEATRAIVASGSPAAVLVLTTFELDEYVFAAIRAGAAGFLLKRTPPEQLLAGIRTLAAGEAILGPSVTKRLLAEFARAAPAPHSEQVRRALGRLTAREHEVLLLLGRGLSNAEISLRLHIGETTTKTHVKRVLDKLGLRDRVHAAVFAFDHGLVRAAP</sequence>
<keyword evidence="2" id="KW-0805">Transcription regulation</keyword>
<dbReference type="RefSeq" id="WP_397089449.1">
    <property type="nucleotide sequence ID" value="NZ_JBITGY010000012.1"/>
</dbReference>
<dbReference type="SMART" id="SM00421">
    <property type="entry name" value="HTH_LUXR"/>
    <property type="match status" value="1"/>
</dbReference>
<evidence type="ECO:0000256" key="4">
    <source>
        <dbReference type="ARBA" id="ARBA00023163"/>
    </source>
</evidence>
<evidence type="ECO:0000256" key="2">
    <source>
        <dbReference type="ARBA" id="ARBA00023015"/>
    </source>
</evidence>
<evidence type="ECO:0000313" key="8">
    <source>
        <dbReference type="EMBL" id="MFI6503691.1"/>
    </source>
</evidence>
<dbReference type="CDD" id="cd17535">
    <property type="entry name" value="REC_NarL-like"/>
    <property type="match status" value="1"/>
</dbReference>
<dbReference type="InterPro" id="IPR011006">
    <property type="entry name" value="CheY-like_superfamily"/>
</dbReference>
<dbReference type="CDD" id="cd06170">
    <property type="entry name" value="LuxR_C_like"/>
    <property type="match status" value="1"/>
</dbReference>
<dbReference type="InterPro" id="IPR001789">
    <property type="entry name" value="Sig_transdc_resp-reg_receiver"/>
</dbReference>
<feature type="domain" description="Response regulatory" evidence="7">
    <location>
        <begin position="30"/>
        <end position="146"/>
    </location>
</feature>
<evidence type="ECO:0000259" key="7">
    <source>
        <dbReference type="PROSITE" id="PS50110"/>
    </source>
</evidence>
<dbReference type="PANTHER" id="PTHR43214:SF24">
    <property type="entry name" value="TRANSCRIPTIONAL REGULATORY PROTEIN NARL-RELATED"/>
    <property type="match status" value="1"/>
</dbReference>
<dbReference type="InterPro" id="IPR039420">
    <property type="entry name" value="WalR-like"/>
</dbReference>
<dbReference type="PROSITE" id="PS50110">
    <property type="entry name" value="RESPONSE_REGULATORY"/>
    <property type="match status" value="1"/>
</dbReference>
<dbReference type="EMBL" id="JBITGY010000012">
    <property type="protein sequence ID" value="MFI6503691.1"/>
    <property type="molecule type" value="Genomic_DNA"/>
</dbReference>
<dbReference type="InterPro" id="IPR058245">
    <property type="entry name" value="NreC/VraR/RcsB-like_REC"/>
</dbReference>
<dbReference type="SUPFAM" id="SSF52172">
    <property type="entry name" value="CheY-like"/>
    <property type="match status" value="1"/>
</dbReference>
<dbReference type="Gene3D" id="3.40.50.2300">
    <property type="match status" value="1"/>
</dbReference>
<evidence type="ECO:0000313" key="9">
    <source>
        <dbReference type="Proteomes" id="UP001612741"/>
    </source>
</evidence>
<dbReference type="Pfam" id="PF00072">
    <property type="entry name" value="Response_reg"/>
    <property type="match status" value="1"/>
</dbReference>
<evidence type="ECO:0000259" key="6">
    <source>
        <dbReference type="PROSITE" id="PS50043"/>
    </source>
</evidence>
<reference evidence="8 9" key="1">
    <citation type="submission" date="2024-10" db="EMBL/GenBank/DDBJ databases">
        <title>The Natural Products Discovery Center: Release of the First 8490 Sequenced Strains for Exploring Actinobacteria Biosynthetic Diversity.</title>
        <authorList>
            <person name="Kalkreuter E."/>
            <person name="Kautsar S.A."/>
            <person name="Yang D."/>
            <person name="Bader C.D."/>
            <person name="Teijaro C.N."/>
            <person name="Fluegel L."/>
            <person name="Davis C.M."/>
            <person name="Simpson J.R."/>
            <person name="Lauterbach L."/>
            <person name="Steele A.D."/>
            <person name="Gui C."/>
            <person name="Meng S."/>
            <person name="Li G."/>
            <person name="Viehrig K."/>
            <person name="Ye F."/>
            <person name="Su P."/>
            <person name="Kiefer A.F."/>
            <person name="Nichols A."/>
            <person name="Cepeda A.J."/>
            <person name="Yan W."/>
            <person name="Fan B."/>
            <person name="Jiang Y."/>
            <person name="Adhikari A."/>
            <person name="Zheng C.-J."/>
            <person name="Schuster L."/>
            <person name="Cowan T.M."/>
            <person name="Smanski M.J."/>
            <person name="Chevrette M.G."/>
            <person name="De Carvalho L.P.S."/>
            <person name="Shen B."/>
        </authorList>
    </citation>
    <scope>NUCLEOTIDE SEQUENCE [LARGE SCALE GENOMIC DNA]</scope>
    <source>
        <strain evidence="8 9">NPDC050545</strain>
    </source>
</reference>
<evidence type="ECO:0000256" key="3">
    <source>
        <dbReference type="ARBA" id="ARBA00023125"/>
    </source>
</evidence>
<dbReference type="SUPFAM" id="SSF46894">
    <property type="entry name" value="C-terminal effector domain of the bipartite response regulators"/>
    <property type="match status" value="1"/>
</dbReference>